<comment type="subcellular location">
    <subcellularLocation>
        <location evidence="1">Cytoplasm</location>
        <location evidence="1">Cytoskeleton</location>
    </subcellularLocation>
</comment>
<evidence type="ECO:0000259" key="10">
    <source>
        <dbReference type="Pfam" id="PF23414"/>
    </source>
</evidence>
<comment type="similarity">
    <text evidence="2">Belongs to the WD repeat EMAP family.</text>
</comment>
<keyword evidence="4" id="KW-0853">WD repeat</keyword>
<evidence type="ECO:0000256" key="7">
    <source>
        <dbReference type="ARBA" id="ARBA00023212"/>
    </source>
</evidence>
<protein>
    <submittedName>
        <fullName evidence="11">EML1 protein</fullName>
    </submittedName>
</protein>
<dbReference type="PANTHER" id="PTHR13720">
    <property type="entry name" value="WD-40 REPEAT PROTEIN"/>
    <property type="match status" value="1"/>
</dbReference>
<evidence type="ECO:0000313" key="12">
    <source>
        <dbReference type="Proteomes" id="UP000838412"/>
    </source>
</evidence>
<dbReference type="EMBL" id="OV696703">
    <property type="protein sequence ID" value="CAH1250960.1"/>
    <property type="molecule type" value="Genomic_DNA"/>
</dbReference>
<feature type="compositionally biased region" description="Polar residues" evidence="8">
    <location>
        <begin position="743"/>
        <end position="756"/>
    </location>
</feature>
<feature type="region of interest" description="Disordered" evidence="8">
    <location>
        <begin position="729"/>
        <end position="807"/>
    </location>
</feature>
<dbReference type="Pfam" id="PF23409">
    <property type="entry name" value="Beta-prop_EML"/>
    <property type="match status" value="1"/>
</dbReference>
<dbReference type="PANTHER" id="PTHR13720:SF50">
    <property type="entry name" value="ECHINODERM MICROTUBULE-ASSOCIATED PROTEIN-LIKE 2"/>
    <property type="match status" value="1"/>
</dbReference>
<keyword evidence="5" id="KW-0493">Microtubule</keyword>
<dbReference type="Pfam" id="PF03451">
    <property type="entry name" value="HELP"/>
    <property type="match status" value="1"/>
</dbReference>
<dbReference type="SUPFAM" id="SSF50998">
    <property type="entry name" value="Quinoprotein alcohol dehydrogenase-like"/>
    <property type="match status" value="1"/>
</dbReference>
<dbReference type="InterPro" id="IPR001680">
    <property type="entry name" value="WD40_rpt"/>
</dbReference>
<dbReference type="InterPro" id="IPR005108">
    <property type="entry name" value="HELP"/>
</dbReference>
<dbReference type="FunFam" id="2.130.10.10:FF:000320">
    <property type="entry name" value="echinoderm microtubule-associated protein-like 6"/>
    <property type="match status" value="1"/>
</dbReference>
<accession>A0A8K0EGR5</accession>
<dbReference type="SUPFAM" id="SSF50969">
    <property type="entry name" value="YVTN repeat-like/Quinoprotein amine dehydrogenase"/>
    <property type="match status" value="1"/>
</dbReference>
<dbReference type="GO" id="GO:0000226">
    <property type="term" value="P:microtubule cytoskeleton organization"/>
    <property type="evidence" value="ECO:0007669"/>
    <property type="project" value="TreeGrafter"/>
</dbReference>
<dbReference type="InterPro" id="IPR011044">
    <property type="entry name" value="Quino_amine_DH_bsu"/>
</dbReference>
<dbReference type="GO" id="GO:0005874">
    <property type="term" value="C:microtubule"/>
    <property type="evidence" value="ECO:0007669"/>
    <property type="project" value="UniProtKB-KW"/>
</dbReference>
<dbReference type="Gene3D" id="2.130.10.10">
    <property type="entry name" value="YVTN repeat-like/Quinoprotein amine dehydrogenase"/>
    <property type="match status" value="2"/>
</dbReference>
<feature type="domain" description="EML-like second beta-propeller" evidence="10">
    <location>
        <begin position="455"/>
        <end position="725"/>
    </location>
</feature>
<keyword evidence="6" id="KW-0677">Repeat</keyword>
<dbReference type="OrthoDB" id="47802at2759"/>
<reference evidence="11" key="1">
    <citation type="submission" date="2022-01" db="EMBL/GenBank/DDBJ databases">
        <authorList>
            <person name="Braso-Vives M."/>
        </authorList>
    </citation>
    <scope>NUCLEOTIDE SEQUENCE</scope>
</reference>
<keyword evidence="7" id="KW-0206">Cytoskeleton</keyword>
<evidence type="ECO:0000256" key="8">
    <source>
        <dbReference type="SAM" id="MobiDB-lite"/>
    </source>
</evidence>
<evidence type="ECO:0000256" key="5">
    <source>
        <dbReference type="ARBA" id="ARBA00022701"/>
    </source>
</evidence>
<dbReference type="InterPro" id="IPR050630">
    <property type="entry name" value="WD_repeat_EMAP"/>
</dbReference>
<evidence type="ECO:0000256" key="1">
    <source>
        <dbReference type="ARBA" id="ARBA00004245"/>
    </source>
</evidence>
<evidence type="ECO:0000256" key="4">
    <source>
        <dbReference type="ARBA" id="ARBA00022574"/>
    </source>
</evidence>
<dbReference type="InterPro" id="IPR011047">
    <property type="entry name" value="Quinoprotein_ADH-like_sf"/>
</dbReference>
<keyword evidence="12" id="KW-1185">Reference proteome</keyword>
<name>A0A8K0EGR5_BRALA</name>
<dbReference type="Pfam" id="PF23414">
    <property type="entry name" value="Beta-prop_EML_2"/>
    <property type="match status" value="1"/>
</dbReference>
<proteinExistence type="inferred from homology"/>
<dbReference type="InterPro" id="IPR055442">
    <property type="entry name" value="Beta-prop_EML-like_2nd"/>
</dbReference>
<evidence type="ECO:0000259" key="9">
    <source>
        <dbReference type="Pfam" id="PF23409"/>
    </source>
</evidence>
<gene>
    <name evidence="11" type="primary">EML1</name>
    <name evidence="11" type="ORF">BLAG_LOCUS11492</name>
</gene>
<keyword evidence="3" id="KW-0963">Cytoplasm</keyword>
<dbReference type="SMART" id="SM00320">
    <property type="entry name" value="WD40"/>
    <property type="match status" value="9"/>
</dbReference>
<dbReference type="InterPro" id="IPR055439">
    <property type="entry name" value="Beta-prop_EML_1st"/>
</dbReference>
<dbReference type="Proteomes" id="UP000838412">
    <property type="component" value="Chromosome 18"/>
</dbReference>
<evidence type="ECO:0000256" key="3">
    <source>
        <dbReference type="ARBA" id="ARBA00022490"/>
    </source>
</evidence>
<dbReference type="GO" id="GO:0008017">
    <property type="term" value="F:microtubule binding"/>
    <property type="evidence" value="ECO:0007669"/>
    <property type="project" value="TreeGrafter"/>
</dbReference>
<dbReference type="GO" id="GO:0072686">
    <property type="term" value="C:mitotic spindle"/>
    <property type="evidence" value="ECO:0007669"/>
    <property type="project" value="TreeGrafter"/>
</dbReference>
<evidence type="ECO:0000256" key="6">
    <source>
        <dbReference type="ARBA" id="ARBA00022737"/>
    </source>
</evidence>
<dbReference type="InterPro" id="IPR015943">
    <property type="entry name" value="WD40/YVTN_repeat-like_dom_sf"/>
</dbReference>
<evidence type="ECO:0000313" key="11">
    <source>
        <dbReference type="EMBL" id="CAH1250960.1"/>
    </source>
</evidence>
<dbReference type="AlphaFoldDB" id="A0A8K0EGR5"/>
<sequence length="823" mass="90464">MPKPKPLLRGQSLPIFNLTGDKTAEIAKQRRFVSESTSTLRMSGTSVEYSKQEITDKPIGQNGVFRQYLRGRPITMFAPSDSAEQGAKKESTLPTEMLRAEWVYGYRGRDCADNLHELASGEIVYNIASVVVLYDPRAGTQRHYLGHNSSIQCLAVHPAGVLVTSGQVMGVNRREQIAVYEKFDGFYETPDPNWYKPHVRVWDSKTLQTLAVIGGGKLQFGVCAVSFSVSDGGGRVLVVDDSPGKILTVWDWKNGDLLCEAVATRDLLETAAFHPMDSDMMVTAGKNHLGFWTIKKITAGSTSKAFLTTKKGLFAEHQAKFVHCLDFGDNGDVITGDSKGSILVWKKGCNRISHANPAAHKGGIMALRVTSEGTMVTGGGKDRRVVVWDRSYTRPLRECKLDKSLGGVRSICPADKCQMFSGSGLFLGTLSNALCHWTLDLEKVEAVAEGHADELWGLAAHPRKPQFVTCDYSGLVVLWESKTHRPIWRTNLKFAAQSAQFHPSEEILLIGTSVGRWYCMDASTAAVIEDHQAGEDNKQLDCLRFSPDGAILAVGSHDNHIYLYTVENHGKSYKKSTRLSGHSSFVTHLDFSTDGRYMQSTSGDYELLYWDVAARSQLQFKSAMRDVTWNTQTCVFGFHVFGMWQQGADGHDILSCAVSGSRALLASADTHGKVNLFRFPCSKFQAPGHVYPGHGSHVTSVSFLHGDDWLISTGGLDCGIIQWQVVQPAPKHSSKRTHKDYSKPSTKSRNSSTSMLSVIDEFLPEDPSRNGGGLAVTDAATQTSRPGSPDKASRNPSPQPPPDPVQEEKKIIQQLVDSLFLNN</sequence>
<dbReference type="FunFam" id="2.130.10.10:FF:003621">
    <property type="entry name" value="Uncharacterized protein"/>
    <property type="match status" value="1"/>
</dbReference>
<evidence type="ECO:0000256" key="2">
    <source>
        <dbReference type="ARBA" id="ARBA00006489"/>
    </source>
</evidence>
<feature type="domain" description="EML-like first beta-propeller" evidence="9">
    <location>
        <begin position="140"/>
        <end position="435"/>
    </location>
</feature>
<organism evidence="11 12">
    <name type="scientific">Branchiostoma lanceolatum</name>
    <name type="common">Common lancelet</name>
    <name type="synonym">Amphioxus lanceolatum</name>
    <dbReference type="NCBI Taxonomy" id="7740"/>
    <lineage>
        <taxon>Eukaryota</taxon>
        <taxon>Metazoa</taxon>
        <taxon>Chordata</taxon>
        <taxon>Cephalochordata</taxon>
        <taxon>Leptocardii</taxon>
        <taxon>Amphioxiformes</taxon>
        <taxon>Branchiostomatidae</taxon>
        <taxon>Branchiostoma</taxon>
    </lineage>
</organism>